<feature type="compositionally biased region" description="Basic residues" evidence="1">
    <location>
        <begin position="90"/>
        <end position="106"/>
    </location>
</feature>
<name>A0AA88DAF3_FICCA</name>
<accession>A0AA88DAF3</accession>
<evidence type="ECO:0000313" key="2">
    <source>
        <dbReference type="EMBL" id="GMN47937.1"/>
    </source>
</evidence>
<protein>
    <submittedName>
        <fullName evidence="2">Uncharacterized protein</fullName>
    </submittedName>
</protein>
<dbReference type="AlphaFoldDB" id="A0AA88DAF3"/>
<dbReference type="Proteomes" id="UP001187192">
    <property type="component" value="Unassembled WGS sequence"/>
</dbReference>
<proteinExistence type="predicted"/>
<gene>
    <name evidence="2" type="ORF">TIFTF001_017108</name>
</gene>
<reference evidence="2" key="1">
    <citation type="submission" date="2023-07" db="EMBL/GenBank/DDBJ databases">
        <title>draft genome sequence of fig (Ficus carica).</title>
        <authorList>
            <person name="Takahashi T."/>
            <person name="Nishimura K."/>
        </authorList>
    </citation>
    <scope>NUCLEOTIDE SEQUENCE</scope>
</reference>
<sequence>MEENASDEDEGTEDDVGVSGTNEENIQGVDSLQLLDQEEPTLDCAKVDKLEGGQQQCESGPSSVPGTENTSDEEDLSADENDQRLVKSLNKQRKHAVSAAHRRRTTASRNSYKDKGGRSSNSKIQKQLASW</sequence>
<feature type="region of interest" description="Disordered" evidence="1">
    <location>
        <begin position="52"/>
        <end position="131"/>
    </location>
</feature>
<feature type="region of interest" description="Disordered" evidence="1">
    <location>
        <begin position="1"/>
        <end position="40"/>
    </location>
</feature>
<feature type="compositionally biased region" description="Acidic residues" evidence="1">
    <location>
        <begin position="1"/>
        <end position="16"/>
    </location>
</feature>
<evidence type="ECO:0000313" key="3">
    <source>
        <dbReference type="Proteomes" id="UP001187192"/>
    </source>
</evidence>
<feature type="compositionally biased region" description="Polar residues" evidence="1">
    <location>
        <begin position="53"/>
        <end position="69"/>
    </location>
</feature>
<feature type="compositionally biased region" description="Polar residues" evidence="1">
    <location>
        <begin position="118"/>
        <end position="131"/>
    </location>
</feature>
<organism evidence="2 3">
    <name type="scientific">Ficus carica</name>
    <name type="common">Common fig</name>
    <dbReference type="NCBI Taxonomy" id="3494"/>
    <lineage>
        <taxon>Eukaryota</taxon>
        <taxon>Viridiplantae</taxon>
        <taxon>Streptophyta</taxon>
        <taxon>Embryophyta</taxon>
        <taxon>Tracheophyta</taxon>
        <taxon>Spermatophyta</taxon>
        <taxon>Magnoliopsida</taxon>
        <taxon>eudicotyledons</taxon>
        <taxon>Gunneridae</taxon>
        <taxon>Pentapetalae</taxon>
        <taxon>rosids</taxon>
        <taxon>fabids</taxon>
        <taxon>Rosales</taxon>
        <taxon>Moraceae</taxon>
        <taxon>Ficeae</taxon>
        <taxon>Ficus</taxon>
    </lineage>
</organism>
<feature type="compositionally biased region" description="Acidic residues" evidence="1">
    <location>
        <begin position="70"/>
        <end position="80"/>
    </location>
</feature>
<comment type="caution">
    <text evidence="2">The sequence shown here is derived from an EMBL/GenBank/DDBJ whole genome shotgun (WGS) entry which is preliminary data.</text>
</comment>
<keyword evidence="3" id="KW-1185">Reference proteome</keyword>
<feature type="compositionally biased region" description="Polar residues" evidence="1">
    <location>
        <begin position="21"/>
        <end position="30"/>
    </location>
</feature>
<evidence type="ECO:0000256" key="1">
    <source>
        <dbReference type="SAM" id="MobiDB-lite"/>
    </source>
</evidence>
<dbReference type="EMBL" id="BTGU01000027">
    <property type="protein sequence ID" value="GMN47937.1"/>
    <property type="molecule type" value="Genomic_DNA"/>
</dbReference>